<dbReference type="RefSeq" id="WP_127907485.1">
    <property type="nucleotide sequence ID" value="NZ_RQXX01000006.1"/>
</dbReference>
<dbReference type="Gene3D" id="1.10.10.10">
    <property type="entry name" value="Winged helix-like DNA-binding domain superfamily/Winged helix DNA-binding domain"/>
    <property type="match status" value="1"/>
</dbReference>
<dbReference type="CDD" id="cd24073">
    <property type="entry name" value="ASKHA_ATPase_ROK_CYANR"/>
    <property type="match status" value="1"/>
</dbReference>
<dbReference type="InterPro" id="IPR049874">
    <property type="entry name" value="ROK_cs"/>
</dbReference>
<dbReference type="OrthoDB" id="9810372at2"/>
<organism evidence="2 3">
    <name type="scientific">Mesobaculum littorinae</name>
    <dbReference type="NCBI Taxonomy" id="2486419"/>
    <lineage>
        <taxon>Bacteria</taxon>
        <taxon>Pseudomonadati</taxon>
        <taxon>Pseudomonadota</taxon>
        <taxon>Alphaproteobacteria</taxon>
        <taxon>Rhodobacterales</taxon>
        <taxon>Roseobacteraceae</taxon>
        <taxon>Mesobaculum</taxon>
    </lineage>
</organism>
<dbReference type="SUPFAM" id="SSF46785">
    <property type="entry name" value="Winged helix' DNA-binding domain"/>
    <property type="match status" value="1"/>
</dbReference>
<dbReference type="Gene3D" id="3.30.420.40">
    <property type="match status" value="2"/>
</dbReference>
<dbReference type="InterPro" id="IPR043129">
    <property type="entry name" value="ATPase_NBD"/>
</dbReference>
<keyword evidence="3" id="KW-1185">Reference proteome</keyword>
<dbReference type="InterPro" id="IPR000600">
    <property type="entry name" value="ROK"/>
</dbReference>
<proteinExistence type="inferred from homology"/>
<dbReference type="PANTHER" id="PTHR18964:SF149">
    <property type="entry name" value="BIFUNCTIONAL UDP-N-ACETYLGLUCOSAMINE 2-EPIMERASE_N-ACETYLMANNOSAMINE KINASE"/>
    <property type="match status" value="1"/>
</dbReference>
<evidence type="ECO:0000256" key="1">
    <source>
        <dbReference type="ARBA" id="ARBA00006479"/>
    </source>
</evidence>
<accession>A0A438AE96</accession>
<dbReference type="InterPro" id="IPR036390">
    <property type="entry name" value="WH_DNA-bd_sf"/>
</dbReference>
<dbReference type="AlphaFoldDB" id="A0A438AE96"/>
<comment type="similarity">
    <text evidence="1">Belongs to the ROK (NagC/XylR) family.</text>
</comment>
<gene>
    <name evidence="2" type="ORF">EKE94_15190</name>
</gene>
<comment type="caution">
    <text evidence="2">The sequence shown here is derived from an EMBL/GenBank/DDBJ whole genome shotgun (WGS) entry which is preliminary data.</text>
</comment>
<dbReference type="PANTHER" id="PTHR18964">
    <property type="entry name" value="ROK (REPRESSOR, ORF, KINASE) FAMILY"/>
    <property type="match status" value="1"/>
</dbReference>
<dbReference type="PROSITE" id="PS01125">
    <property type="entry name" value="ROK"/>
    <property type="match status" value="1"/>
</dbReference>
<reference evidence="2 3" key="1">
    <citation type="submission" date="2018-11" db="EMBL/GenBank/DDBJ databases">
        <title>Mesobaculum littorinae gen. nov., sp. nov., isolated from Littorina scabra that represents a novel genus of the order Rhodobacteraceae.</title>
        <authorList>
            <person name="Li F."/>
        </authorList>
    </citation>
    <scope>NUCLEOTIDE SEQUENCE [LARGE SCALE GENOMIC DNA]</scope>
    <source>
        <strain evidence="2 3">M0103</strain>
    </source>
</reference>
<dbReference type="Proteomes" id="UP000285908">
    <property type="component" value="Unassembled WGS sequence"/>
</dbReference>
<dbReference type="InterPro" id="IPR036388">
    <property type="entry name" value="WH-like_DNA-bd_sf"/>
</dbReference>
<sequence length="429" mass="45249">MVGEVIDVVSEPVDTARLTGCGPLTPMRPATDAVPLRQQVFDAVRAHGRVSRAEAARLLGVSPASVTAATTELIAAGVVEEIEAPRDGDTGRGRPPVALAVRPDAGYVAGVKMANAFHTAVILDFAGGLVAEASIPAPDHRIAPDALLDEAARLLDVALDRAGLDRSVLLGVGLGLPGFIDSAHGLVHWSPIMTVEGFALRDAAARHLGLPVHLDNDANLVTLAELWFGDGRGVSNFAVVTIEHGIGMGLVLNNRLFRGSRGIGTELGHTKVQLDGALCRCGQRGCLEAYVADYALVREASTALDWSPLDGIAPAVLLEQLYAEAKAGNKAARSIFRRAGRYLAVGIANVINLFDPDVVILSGERMRYDYLYADEVMAELESAAIRADRPVPRVEIHAWGDLIWARGAAALALAEATPDRLTATLEAAT</sequence>
<evidence type="ECO:0000313" key="2">
    <source>
        <dbReference type="EMBL" id="RVV97009.1"/>
    </source>
</evidence>
<evidence type="ECO:0000313" key="3">
    <source>
        <dbReference type="Proteomes" id="UP000285908"/>
    </source>
</evidence>
<name>A0A438AE96_9RHOB</name>
<protein>
    <submittedName>
        <fullName evidence="2">ROK family transcriptional regulator</fullName>
    </submittedName>
</protein>
<dbReference type="Pfam" id="PF00480">
    <property type="entry name" value="ROK"/>
    <property type="match status" value="1"/>
</dbReference>
<dbReference type="EMBL" id="RQXX01000006">
    <property type="protein sequence ID" value="RVV97009.1"/>
    <property type="molecule type" value="Genomic_DNA"/>
</dbReference>
<dbReference type="SUPFAM" id="SSF53067">
    <property type="entry name" value="Actin-like ATPase domain"/>
    <property type="match status" value="1"/>
</dbReference>